<dbReference type="InterPro" id="IPR005482">
    <property type="entry name" value="Biotin_COase_C"/>
</dbReference>
<dbReference type="PANTHER" id="PTHR48095:SF5">
    <property type="entry name" value="BLL7292 PROTEIN"/>
    <property type="match status" value="1"/>
</dbReference>
<dbReference type="EMBL" id="FNIX01000025">
    <property type="protein sequence ID" value="SDP95431.1"/>
    <property type="molecule type" value="Genomic_DNA"/>
</dbReference>
<dbReference type="InterPro" id="IPR005479">
    <property type="entry name" value="CPAse_ATP-bd"/>
</dbReference>
<dbReference type="Gene3D" id="3.90.226.10">
    <property type="entry name" value="2-enoyl-CoA Hydratase, Chain A, domain 1"/>
    <property type="match status" value="2"/>
</dbReference>
<dbReference type="InterPro" id="IPR011762">
    <property type="entry name" value="COA_CT_N"/>
</dbReference>
<dbReference type="PROSITE" id="PS50975">
    <property type="entry name" value="ATP_GRASP"/>
    <property type="match status" value="1"/>
</dbReference>
<feature type="compositionally biased region" description="Low complexity" evidence="5">
    <location>
        <begin position="721"/>
        <end position="734"/>
    </location>
</feature>
<dbReference type="Pfam" id="PF02785">
    <property type="entry name" value="Biotin_carb_C"/>
    <property type="match status" value="1"/>
</dbReference>
<organism evidence="10 11">
    <name type="scientific">Lentzea jiangxiensis</name>
    <dbReference type="NCBI Taxonomy" id="641025"/>
    <lineage>
        <taxon>Bacteria</taxon>
        <taxon>Bacillati</taxon>
        <taxon>Actinomycetota</taxon>
        <taxon>Actinomycetes</taxon>
        <taxon>Pseudonocardiales</taxon>
        <taxon>Pseudonocardiaceae</taxon>
        <taxon>Lentzea</taxon>
    </lineage>
</organism>
<feature type="region of interest" description="Disordered" evidence="5">
    <location>
        <begin position="721"/>
        <end position="775"/>
    </location>
</feature>
<dbReference type="PROSITE" id="PS50989">
    <property type="entry name" value="COA_CT_CTER"/>
    <property type="match status" value="1"/>
</dbReference>
<feature type="domain" description="CoA carboxyltransferase C-terminal" evidence="9">
    <location>
        <begin position="778"/>
        <end position="1017"/>
    </location>
</feature>
<sequence>MLLVANRGEVAVRVLRAAADLGIRTMAVYAEDDASSLHVTLADRAVALRGDSPYLDADQILDAAQGCHAVHPGWGFLSENASFARACSARGLAFVGPSADVLELLGDKRRARELAASLGIPVLDAAPGEFPVMVKAVAGGGGKGLRAVWRPEDLDSAVEACRAEALAAFGVGDVYFERLLTSARHIEVQLVGTTVIGDRDCSLQLRHQKVVEIAPAPLLDPALRKALHSAAVALAEAVGYTGVGTVEFLVAGDAFYFMEANPRLQVEHTVTEMVSGVDLVRTQLLLAWGGDVDFTPHDRGAAVQVRVNQTSGGVLSSFGLPAGPGVRVDTHGYVGYRAGTRYDGLLAKLVVHGEDLDVALNRARRALREFRIEGVSTNLELLRGLLARDVVGATTDFVVDEPVSGMRAPLAGTVVSVSSDSVVLEAMKMQHVVRVSGEVLVSVGDTVSEGQVLATGSAESAEDVEAVDPSFVRPDLAEVLARHDFDRPEAAAKRHARGGRTARENIADLCSDFVEYGGLAIAAQRRRRSLEDLIERTPADGMVAGIGVVNGSRVVAMSYDYAVLAGTQGMRNHQKKDRLFALAQQENLPVVLFAEGGGGRPGDTDHSAVSGLDCGSFHAFARLSGQVPLVGVAAGRCFAGNAVLLGTCDVIIAVEGANIGMGGPAMIEGGGLGVFRPEEIGPLDVQVPNGVVDVVVASEEEAVAVAKKYLSYFQASAGVPSPSAHSSSAPAGGPLNSILPDDTDNSGPSAGGRASTGGQTPTGRQTSASEQAPAGGQAWSCADQRLLRHAVPENRLRAYDIRALVHTLADTGSVLELRRGFGKAVVTALVRVEGRPIALIANDPAVLGGAIDADAADKCARFLQLADAFGLPVVSLTDTPGFMVGPEAERTATVRHLTRMVVTGANLTVPFGLVVLRKAYGLGAQAMAGGSLKVPQFAVSWPTGEFGPMGLEGAIKLGFKKELDAIEDPDERKQRYDQMVAMAYEHGKALNVASVFEIDDVIDPADTRRWIATALAPATSRAQGKKRPFIDTW</sequence>
<dbReference type="PROSITE" id="PS50979">
    <property type="entry name" value="BC"/>
    <property type="match status" value="1"/>
</dbReference>
<evidence type="ECO:0000256" key="2">
    <source>
        <dbReference type="ARBA" id="ARBA00022741"/>
    </source>
</evidence>
<feature type="domain" description="ATP-grasp" evidence="6">
    <location>
        <begin position="89"/>
        <end position="288"/>
    </location>
</feature>
<dbReference type="PANTHER" id="PTHR48095">
    <property type="entry name" value="PYRUVATE CARBOXYLASE SUBUNIT A"/>
    <property type="match status" value="1"/>
</dbReference>
<dbReference type="PROSITE" id="PS00867">
    <property type="entry name" value="CPSASE_2"/>
    <property type="match status" value="1"/>
</dbReference>
<dbReference type="InterPro" id="IPR034733">
    <property type="entry name" value="AcCoA_carboxyl_beta"/>
</dbReference>
<dbReference type="SMART" id="SM00878">
    <property type="entry name" value="Biotin_carb_C"/>
    <property type="match status" value="1"/>
</dbReference>
<dbReference type="InterPro" id="IPR051602">
    <property type="entry name" value="ACC_Biotin_Carboxylase"/>
</dbReference>
<dbReference type="PROSITE" id="PS50980">
    <property type="entry name" value="COA_CT_NTER"/>
    <property type="match status" value="1"/>
</dbReference>
<keyword evidence="3 4" id="KW-0067">ATP-binding</keyword>
<dbReference type="SUPFAM" id="SSF52096">
    <property type="entry name" value="ClpP/crotonase"/>
    <property type="match status" value="2"/>
</dbReference>
<proteinExistence type="predicted"/>
<dbReference type="GO" id="GO:0005524">
    <property type="term" value="F:ATP binding"/>
    <property type="evidence" value="ECO:0007669"/>
    <property type="project" value="UniProtKB-UniRule"/>
</dbReference>
<dbReference type="AlphaFoldDB" id="A0A1H0WXJ7"/>
<keyword evidence="1" id="KW-0436">Ligase</keyword>
<dbReference type="Pfam" id="PF01039">
    <property type="entry name" value="Carboxyl_trans"/>
    <property type="match status" value="2"/>
</dbReference>
<dbReference type="InterPro" id="IPR011764">
    <property type="entry name" value="Biotin_carboxylation_dom"/>
</dbReference>
<gene>
    <name evidence="10" type="ORF">SAMN05421507_12543</name>
</gene>
<evidence type="ECO:0000256" key="5">
    <source>
        <dbReference type="SAM" id="MobiDB-lite"/>
    </source>
</evidence>
<dbReference type="STRING" id="641025.SAMN05421507_12543"/>
<feature type="compositionally biased region" description="Polar residues" evidence="5">
    <location>
        <begin position="756"/>
        <end position="770"/>
    </location>
</feature>
<evidence type="ECO:0000313" key="11">
    <source>
        <dbReference type="Proteomes" id="UP000199691"/>
    </source>
</evidence>
<feature type="domain" description="CoA carboxyltransferase N-terminal" evidence="8">
    <location>
        <begin position="464"/>
        <end position="726"/>
    </location>
</feature>
<evidence type="ECO:0000259" key="8">
    <source>
        <dbReference type="PROSITE" id="PS50980"/>
    </source>
</evidence>
<reference evidence="11" key="1">
    <citation type="submission" date="2016-10" db="EMBL/GenBank/DDBJ databases">
        <authorList>
            <person name="Varghese N."/>
            <person name="Submissions S."/>
        </authorList>
    </citation>
    <scope>NUCLEOTIDE SEQUENCE [LARGE SCALE GENOMIC DNA]</scope>
    <source>
        <strain evidence="11">CGMCC 4.6609</strain>
    </source>
</reference>
<name>A0A1H0WXJ7_9PSEU</name>
<dbReference type="SUPFAM" id="SSF56059">
    <property type="entry name" value="Glutathione synthetase ATP-binding domain-like"/>
    <property type="match status" value="1"/>
</dbReference>
<evidence type="ECO:0000259" key="7">
    <source>
        <dbReference type="PROSITE" id="PS50979"/>
    </source>
</evidence>
<evidence type="ECO:0000259" key="9">
    <source>
        <dbReference type="PROSITE" id="PS50989"/>
    </source>
</evidence>
<keyword evidence="11" id="KW-1185">Reference proteome</keyword>
<dbReference type="SUPFAM" id="SSF51246">
    <property type="entry name" value="Rudiment single hybrid motif"/>
    <property type="match status" value="1"/>
</dbReference>
<dbReference type="Gene3D" id="2.40.50.100">
    <property type="match status" value="1"/>
</dbReference>
<accession>A0A1H0WXJ7</accession>
<dbReference type="InterPro" id="IPR029045">
    <property type="entry name" value="ClpP/crotonase-like_dom_sf"/>
</dbReference>
<keyword evidence="2 4" id="KW-0547">Nucleotide-binding</keyword>
<dbReference type="Proteomes" id="UP000199691">
    <property type="component" value="Unassembled WGS sequence"/>
</dbReference>
<evidence type="ECO:0000256" key="1">
    <source>
        <dbReference type="ARBA" id="ARBA00022598"/>
    </source>
</evidence>
<dbReference type="InterPro" id="IPR016185">
    <property type="entry name" value="PreATP-grasp_dom_sf"/>
</dbReference>
<dbReference type="GO" id="GO:0046872">
    <property type="term" value="F:metal ion binding"/>
    <property type="evidence" value="ECO:0007669"/>
    <property type="project" value="InterPro"/>
</dbReference>
<evidence type="ECO:0000259" key="6">
    <source>
        <dbReference type="PROSITE" id="PS50975"/>
    </source>
</evidence>
<evidence type="ECO:0000256" key="4">
    <source>
        <dbReference type="PROSITE-ProRule" id="PRU00409"/>
    </source>
</evidence>
<dbReference type="Gene3D" id="3.30.470.20">
    <property type="entry name" value="ATP-grasp fold, B domain"/>
    <property type="match status" value="1"/>
</dbReference>
<evidence type="ECO:0000256" key="3">
    <source>
        <dbReference type="ARBA" id="ARBA00022840"/>
    </source>
</evidence>
<evidence type="ECO:0000313" key="10">
    <source>
        <dbReference type="EMBL" id="SDP95431.1"/>
    </source>
</evidence>
<feature type="domain" description="Biotin carboxylation" evidence="7">
    <location>
        <begin position="1"/>
        <end position="404"/>
    </location>
</feature>
<dbReference type="Pfam" id="PF02786">
    <property type="entry name" value="CPSase_L_D2"/>
    <property type="match status" value="1"/>
</dbReference>
<dbReference type="InterPro" id="IPR011763">
    <property type="entry name" value="COA_CT_C"/>
</dbReference>
<dbReference type="SUPFAM" id="SSF52440">
    <property type="entry name" value="PreATP-grasp domain"/>
    <property type="match status" value="1"/>
</dbReference>
<dbReference type="GO" id="GO:0016874">
    <property type="term" value="F:ligase activity"/>
    <property type="evidence" value="ECO:0007669"/>
    <property type="project" value="UniProtKB-KW"/>
</dbReference>
<protein>
    <submittedName>
        <fullName evidence="10">Biotin carboxylase C-terminal domain-containing protein</fullName>
    </submittedName>
</protein>
<dbReference type="InterPro" id="IPR011054">
    <property type="entry name" value="Rudment_hybrid_motif"/>
</dbReference>
<dbReference type="InterPro" id="IPR011761">
    <property type="entry name" value="ATP-grasp"/>
</dbReference>
<dbReference type="Pfam" id="PF00289">
    <property type="entry name" value="Biotin_carb_N"/>
    <property type="match status" value="1"/>
</dbReference>
<dbReference type="InterPro" id="IPR005481">
    <property type="entry name" value="BC-like_N"/>
</dbReference>